<evidence type="ECO:0000256" key="1">
    <source>
        <dbReference type="SAM" id="MobiDB-lite"/>
    </source>
</evidence>
<dbReference type="Proteomes" id="UP001177670">
    <property type="component" value="Unassembled WGS sequence"/>
</dbReference>
<reference evidence="2" key="1">
    <citation type="submission" date="2021-10" db="EMBL/GenBank/DDBJ databases">
        <title>Melipona bicolor Genome sequencing and assembly.</title>
        <authorList>
            <person name="Araujo N.S."/>
            <person name="Arias M.C."/>
        </authorList>
    </citation>
    <scope>NUCLEOTIDE SEQUENCE</scope>
    <source>
        <strain evidence="2">USP_2M_L1-L4_2017</strain>
        <tissue evidence="2">Whole body</tissue>
    </source>
</reference>
<protein>
    <submittedName>
        <fullName evidence="2">Uncharacterized protein</fullName>
    </submittedName>
</protein>
<dbReference type="AlphaFoldDB" id="A0AA40FNT1"/>
<keyword evidence="3" id="KW-1185">Reference proteome</keyword>
<organism evidence="2 3">
    <name type="scientific">Melipona bicolor</name>
    <dbReference type="NCBI Taxonomy" id="60889"/>
    <lineage>
        <taxon>Eukaryota</taxon>
        <taxon>Metazoa</taxon>
        <taxon>Ecdysozoa</taxon>
        <taxon>Arthropoda</taxon>
        <taxon>Hexapoda</taxon>
        <taxon>Insecta</taxon>
        <taxon>Pterygota</taxon>
        <taxon>Neoptera</taxon>
        <taxon>Endopterygota</taxon>
        <taxon>Hymenoptera</taxon>
        <taxon>Apocrita</taxon>
        <taxon>Aculeata</taxon>
        <taxon>Apoidea</taxon>
        <taxon>Anthophila</taxon>
        <taxon>Apidae</taxon>
        <taxon>Melipona</taxon>
    </lineage>
</organism>
<evidence type="ECO:0000313" key="2">
    <source>
        <dbReference type="EMBL" id="KAK1122522.1"/>
    </source>
</evidence>
<feature type="compositionally biased region" description="Acidic residues" evidence="1">
    <location>
        <begin position="64"/>
        <end position="75"/>
    </location>
</feature>
<accession>A0AA40FNT1</accession>
<feature type="region of interest" description="Disordered" evidence="1">
    <location>
        <begin position="59"/>
        <end position="87"/>
    </location>
</feature>
<sequence length="87" mass="9505">MHLFTSAYSASSFSVFFLARKWELTRCCKLAFSTSVVGSQSKAVVRLLKPGLETEFRLEATIGSDDDDGNDDDDEKQSAVPAAPVNQ</sequence>
<comment type="caution">
    <text evidence="2">The sequence shown here is derived from an EMBL/GenBank/DDBJ whole genome shotgun (WGS) entry which is preliminary data.</text>
</comment>
<evidence type="ECO:0000313" key="3">
    <source>
        <dbReference type="Proteomes" id="UP001177670"/>
    </source>
</evidence>
<gene>
    <name evidence="2" type="ORF">K0M31_008974</name>
</gene>
<dbReference type="EMBL" id="JAHYIQ010000022">
    <property type="protein sequence ID" value="KAK1122522.1"/>
    <property type="molecule type" value="Genomic_DNA"/>
</dbReference>
<name>A0AA40FNT1_9HYME</name>
<proteinExistence type="predicted"/>